<evidence type="ECO:0000313" key="2">
    <source>
        <dbReference type="Proteomes" id="UP000663846"/>
    </source>
</evidence>
<sequence>MSLGPEIPFNPSAREAADWLARNQWPTEGKSSKYASSVLVLSARSPDHEGFQFLSGSGPIEVEGYYDCHEQPRLINVSIRLVVPSWRKATLVSEKNVPLDETARFPITIGKISGEILLKIDDDIAGRVLTLEYEVQAPYGLLKGLSALFPADSKSLADSAAIFEGIETLDDSEVSRRRSAPFSVGRMHKNTSAEKYWELDDLGVEDEADSYGQLCRFLERYAEGNDKIIIANKPPPPRQLEVDSNIYHSSHTDALVADSKGGDYTLNVSFLDAYGLRGTINPDNLEIRSTLFLTVPLVGKVTLVNFQGSLISGIAESVDIYVAQGSVRLYAKPQGNEFPLCALFIDLSLSVKFIGSTNVDNFRIVDLPILKDAMELLNKGLYGS</sequence>
<proteinExistence type="predicted"/>
<organism evidence="1 2">
    <name type="scientific">Rhizoctonia solani</name>
    <dbReference type="NCBI Taxonomy" id="456999"/>
    <lineage>
        <taxon>Eukaryota</taxon>
        <taxon>Fungi</taxon>
        <taxon>Dikarya</taxon>
        <taxon>Basidiomycota</taxon>
        <taxon>Agaricomycotina</taxon>
        <taxon>Agaricomycetes</taxon>
        <taxon>Cantharellales</taxon>
        <taxon>Ceratobasidiaceae</taxon>
        <taxon>Rhizoctonia</taxon>
    </lineage>
</organism>
<gene>
    <name evidence="1" type="ORF">RDB_LOCUS138347</name>
</gene>
<protein>
    <submittedName>
        <fullName evidence="1">Uncharacterized protein</fullName>
    </submittedName>
</protein>
<reference evidence="1" key="1">
    <citation type="submission" date="2021-01" db="EMBL/GenBank/DDBJ databases">
        <authorList>
            <person name="Kaushik A."/>
        </authorList>
    </citation>
    <scope>NUCLEOTIDE SEQUENCE</scope>
    <source>
        <strain evidence="1">AG1-1C</strain>
    </source>
</reference>
<accession>A0A8H3B2L9</accession>
<name>A0A8H3B2L9_9AGAM</name>
<dbReference type="AlphaFoldDB" id="A0A8H3B2L9"/>
<dbReference type="Proteomes" id="UP000663846">
    <property type="component" value="Unassembled WGS sequence"/>
</dbReference>
<comment type="caution">
    <text evidence="1">The sequence shown here is derived from an EMBL/GenBank/DDBJ whole genome shotgun (WGS) entry which is preliminary data.</text>
</comment>
<dbReference type="EMBL" id="CAJMWS010000468">
    <property type="protein sequence ID" value="CAE6446064.1"/>
    <property type="molecule type" value="Genomic_DNA"/>
</dbReference>
<evidence type="ECO:0000313" key="1">
    <source>
        <dbReference type="EMBL" id="CAE6446064.1"/>
    </source>
</evidence>